<dbReference type="NCBIfam" id="TIGR00074">
    <property type="entry name" value="hypC_hupF"/>
    <property type="match status" value="1"/>
</dbReference>
<dbReference type="PANTHER" id="PTHR35177">
    <property type="entry name" value="HYDROGENASE MATURATION FACTOR HYBG"/>
    <property type="match status" value="1"/>
</dbReference>
<dbReference type="InterPro" id="IPR019812">
    <property type="entry name" value="Hydgase_assmbl_chp_CS"/>
</dbReference>
<comment type="similarity">
    <text evidence="1">Belongs to the HupF/HypC family.</text>
</comment>
<evidence type="ECO:0000256" key="1">
    <source>
        <dbReference type="ARBA" id="ARBA00006018"/>
    </source>
</evidence>
<dbReference type="Pfam" id="PF01455">
    <property type="entry name" value="HupF_HypC"/>
    <property type="match status" value="1"/>
</dbReference>
<evidence type="ECO:0000313" key="2">
    <source>
        <dbReference type="EMBL" id="KKR82489.1"/>
    </source>
</evidence>
<dbReference type="GO" id="GO:0005506">
    <property type="term" value="F:iron ion binding"/>
    <property type="evidence" value="ECO:0007669"/>
    <property type="project" value="TreeGrafter"/>
</dbReference>
<protein>
    <submittedName>
        <fullName evidence="2">Hydrogenase maturation factor</fullName>
    </submittedName>
</protein>
<dbReference type="AlphaFoldDB" id="A0A0G0U010"/>
<dbReference type="Gene3D" id="2.30.30.140">
    <property type="match status" value="1"/>
</dbReference>
<dbReference type="PROSITE" id="PS01097">
    <property type="entry name" value="HUPF_HYPC"/>
    <property type="match status" value="1"/>
</dbReference>
<dbReference type="GO" id="GO:0051604">
    <property type="term" value="P:protein maturation"/>
    <property type="evidence" value="ECO:0007669"/>
    <property type="project" value="TreeGrafter"/>
</dbReference>
<dbReference type="PATRIC" id="fig|1618424.3.peg.941"/>
<dbReference type="EMBL" id="LCAB01000012">
    <property type="protein sequence ID" value="KKR82489.1"/>
    <property type="molecule type" value="Genomic_DNA"/>
</dbReference>
<dbReference type="GO" id="GO:1902670">
    <property type="term" value="F:carbon dioxide binding"/>
    <property type="evidence" value="ECO:0007669"/>
    <property type="project" value="TreeGrafter"/>
</dbReference>
<dbReference type="InterPro" id="IPR001109">
    <property type="entry name" value="Hydrogenase_HupF/HypC"/>
</dbReference>
<name>A0A0G0U010_9BACT</name>
<evidence type="ECO:0000313" key="3">
    <source>
        <dbReference type="Proteomes" id="UP000034601"/>
    </source>
</evidence>
<dbReference type="PANTHER" id="PTHR35177:SF2">
    <property type="entry name" value="HYDROGENASE MATURATION FACTOR HYBG"/>
    <property type="match status" value="1"/>
</dbReference>
<reference evidence="2 3" key="1">
    <citation type="journal article" date="2015" name="Nature">
        <title>rRNA introns, odd ribosomes, and small enigmatic genomes across a large radiation of phyla.</title>
        <authorList>
            <person name="Brown C.T."/>
            <person name="Hug L.A."/>
            <person name="Thomas B.C."/>
            <person name="Sharon I."/>
            <person name="Castelle C.J."/>
            <person name="Singh A."/>
            <person name="Wilkins M.J."/>
            <person name="Williams K.H."/>
            <person name="Banfield J.F."/>
        </authorList>
    </citation>
    <scope>NUCLEOTIDE SEQUENCE [LARGE SCALE GENOMIC DNA]</scope>
</reference>
<accession>A0A0G0U010</accession>
<gene>
    <name evidence="2" type="ORF">UU29_C0012G0027</name>
</gene>
<proteinExistence type="inferred from homology"/>
<organism evidence="2 3">
    <name type="scientific">Candidatus Daviesbacteria bacterium GW2011_GWA2_40_9</name>
    <dbReference type="NCBI Taxonomy" id="1618424"/>
    <lineage>
        <taxon>Bacteria</taxon>
        <taxon>Candidatus Daviesiibacteriota</taxon>
    </lineage>
</organism>
<comment type="caution">
    <text evidence="2">The sequence shown here is derived from an EMBL/GenBank/DDBJ whole genome shotgun (WGS) entry which is preliminary data.</text>
</comment>
<dbReference type="Proteomes" id="UP000034601">
    <property type="component" value="Unassembled WGS sequence"/>
</dbReference>
<sequence>MCLAIPGKIIKVEKRQVLVQYPGQTRLALVGDEAVKVGDWVLVQMGIVIKILSSKEAQIAQKSWIKFDKR</sequence>
<dbReference type="SUPFAM" id="SSF159127">
    <property type="entry name" value="HupF/HypC-like"/>
    <property type="match status" value="1"/>
</dbReference>